<evidence type="ECO:0000313" key="3">
    <source>
        <dbReference type="EMBL" id="VFT93691.1"/>
    </source>
</evidence>
<reference evidence="2" key="2">
    <citation type="submission" date="2019-06" db="EMBL/GenBank/DDBJ databases">
        <title>Genomics analysis of Aphanomyces spp. identifies a new class of oomycete effector associated with host adaptation.</title>
        <authorList>
            <person name="Gaulin E."/>
        </authorList>
    </citation>
    <scope>NUCLEOTIDE SEQUENCE</scope>
    <source>
        <strain evidence="2">CBS 578.67</strain>
    </source>
</reference>
<dbReference type="Proteomes" id="UP000332933">
    <property type="component" value="Unassembled WGS sequence"/>
</dbReference>
<accession>A0A485L7H8</accession>
<gene>
    <name evidence="3" type="primary">Aste57867_16929</name>
    <name evidence="2" type="ORF">As57867_016871</name>
    <name evidence="3" type="ORF">ASTE57867_16929</name>
</gene>
<feature type="region of interest" description="Disordered" evidence="1">
    <location>
        <begin position="94"/>
        <end position="134"/>
    </location>
</feature>
<reference evidence="3 4" key="1">
    <citation type="submission" date="2019-03" db="EMBL/GenBank/DDBJ databases">
        <authorList>
            <person name="Gaulin E."/>
            <person name="Dumas B."/>
        </authorList>
    </citation>
    <scope>NUCLEOTIDE SEQUENCE [LARGE SCALE GENOMIC DNA]</scope>
    <source>
        <strain evidence="3">CBS 568.67</strain>
    </source>
</reference>
<proteinExistence type="predicted"/>
<dbReference type="AlphaFoldDB" id="A0A485L7H8"/>
<evidence type="ECO:0000313" key="4">
    <source>
        <dbReference type="Proteomes" id="UP000332933"/>
    </source>
</evidence>
<feature type="region of interest" description="Disordered" evidence="1">
    <location>
        <begin position="1"/>
        <end position="65"/>
    </location>
</feature>
<keyword evidence="4" id="KW-1185">Reference proteome</keyword>
<name>A0A485L7H8_9STRA</name>
<dbReference type="EMBL" id="CAADRA010006024">
    <property type="protein sequence ID" value="VFT93691.1"/>
    <property type="molecule type" value="Genomic_DNA"/>
</dbReference>
<organism evidence="3 4">
    <name type="scientific">Aphanomyces stellatus</name>
    <dbReference type="NCBI Taxonomy" id="120398"/>
    <lineage>
        <taxon>Eukaryota</taxon>
        <taxon>Sar</taxon>
        <taxon>Stramenopiles</taxon>
        <taxon>Oomycota</taxon>
        <taxon>Saprolegniomycetes</taxon>
        <taxon>Saprolegniales</taxon>
        <taxon>Verrucalvaceae</taxon>
        <taxon>Aphanomyces</taxon>
    </lineage>
</organism>
<evidence type="ECO:0000313" key="2">
    <source>
        <dbReference type="EMBL" id="KAF0691933.1"/>
    </source>
</evidence>
<feature type="compositionally biased region" description="Basic residues" evidence="1">
    <location>
        <begin position="1"/>
        <end position="11"/>
    </location>
</feature>
<dbReference type="EMBL" id="VJMH01006003">
    <property type="protein sequence ID" value="KAF0691933.1"/>
    <property type="molecule type" value="Genomic_DNA"/>
</dbReference>
<evidence type="ECO:0000256" key="1">
    <source>
        <dbReference type="SAM" id="MobiDB-lite"/>
    </source>
</evidence>
<protein>
    <submittedName>
        <fullName evidence="3">Aste57867_16929 protein</fullName>
    </submittedName>
</protein>
<sequence>MLAARKKRGKNRAGVTPETKIITKTMRREPPMPKLRTCHSSPQLRFVTCTPPTSMRRMSPPGAPRFERVPAELDASIQKIDLFSANCFVSPPPLSLSAHPKPTLTTDSVSPGDSSVDDDPVNTLSLSSMRIDAN</sequence>